<protein>
    <submittedName>
        <fullName evidence="2">Uncharacterized protein</fullName>
    </submittedName>
</protein>
<keyword evidence="3" id="KW-1185">Reference proteome</keyword>
<dbReference type="EMBL" id="JAMYWD010000005">
    <property type="protein sequence ID" value="KAJ4972431.1"/>
    <property type="molecule type" value="Genomic_DNA"/>
</dbReference>
<organism evidence="2 3">
    <name type="scientific">Protea cynaroides</name>
    <dbReference type="NCBI Taxonomy" id="273540"/>
    <lineage>
        <taxon>Eukaryota</taxon>
        <taxon>Viridiplantae</taxon>
        <taxon>Streptophyta</taxon>
        <taxon>Embryophyta</taxon>
        <taxon>Tracheophyta</taxon>
        <taxon>Spermatophyta</taxon>
        <taxon>Magnoliopsida</taxon>
        <taxon>Proteales</taxon>
        <taxon>Proteaceae</taxon>
        <taxon>Protea</taxon>
    </lineage>
</organism>
<feature type="region of interest" description="Disordered" evidence="1">
    <location>
        <begin position="1"/>
        <end position="36"/>
    </location>
</feature>
<sequence length="154" mass="16435">MRVLALEKNDEGDKWTEVKQEGATMAKTGSSTSSDASKVSTCEPKIEGEGKAFCRCEEGWTCVITKTKGPDAGKMFFKCGEGCTCVSVTDAGITTSISSPEGFGGLGGGKVFCKCEDGWACEIYRTEAPDAVVFLFYIFHVSTLPLPSQSILET</sequence>
<name>A0A9Q0KKZ4_9MAGN</name>
<feature type="compositionally biased region" description="Basic and acidic residues" evidence="1">
    <location>
        <begin position="1"/>
        <end position="20"/>
    </location>
</feature>
<proteinExistence type="predicted"/>
<accession>A0A9Q0KKZ4</accession>
<evidence type="ECO:0000313" key="2">
    <source>
        <dbReference type="EMBL" id="KAJ4972431.1"/>
    </source>
</evidence>
<dbReference type="OrthoDB" id="848208at2759"/>
<dbReference type="AlphaFoldDB" id="A0A9Q0KKZ4"/>
<evidence type="ECO:0000313" key="3">
    <source>
        <dbReference type="Proteomes" id="UP001141806"/>
    </source>
</evidence>
<gene>
    <name evidence="2" type="ORF">NE237_005530</name>
</gene>
<comment type="caution">
    <text evidence="2">The sequence shown here is derived from an EMBL/GenBank/DDBJ whole genome shotgun (WGS) entry which is preliminary data.</text>
</comment>
<dbReference type="Proteomes" id="UP001141806">
    <property type="component" value="Unassembled WGS sequence"/>
</dbReference>
<evidence type="ECO:0000256" key="1">
    <source>
        <dbReference type="SAM" id="MobiDB-lite"/>
    </source>
</evidence>
<reference evidence="2" key="1">
    <citation type="journal article" date="2023" name="Plant J.">
        <title>The genome of the king protea, Protea cynaroides.</title>
        <authorList>
            <person name="Chang J."/>
            <person name="Duong T.A."/>
            <person name="Schoeman C."/>
            <person name="Ma X."/>
            <person name="Roodt D."/>
            <person name="Barker N."/>
            <person name="Li Z."/>
            <person name="Van de Peer Y."/>
            <person name="Mizrachi E."/>
        </authorList>
    </citation>
    <scope>NUCLEOTIDE SEQUENCE</scope>
    <source>
        <tissue evidence="2">Young leaves</tissue>
    </source>
</reference>